<name>A0AAD6YVE0_9AGAR</name>
<feature type="region of interest" description="Disordered" evidence="1">
    <location>
        <begin position="64"/>
        <end position="95"/>
    </location>
</feature>
<feature type="compositionally biased region" description="Basic and acidic residues" evidence="1">
    <location>
        <begin position="182"/>
        <end position="201"/>
    </location>
</feature>
<feature type="region of interest" description="Disordered" evidence="1">
    <location>
        <begin position="177"/>
        <end position="231"/>
    </location>
</feature>
<protein>
    <submittedName>
        <fullName evidence="2">Uncharacterized protein</fullName>
    </submittedName>
</protein>
<evidence type="ECO:0000256" key="1">
    <source>
        <dbReference type="SAM" id="MobiDB-lite"/>
    </source>
</evidence>
<feature type="compositionally biased region" description="Low complexity" evidence="1">
    <location>
        <begin position="72"/>
        <end position="81"/>
    </location>
</feature>
<proteinExistence type="predicted"/>
<organism evidence="2 3">
    <name type="scientific">Mycena pura</name>
    <dbReference type="NCBI Taxonomy" id="153505"/>
    <lineage>
        <taxon>Eukaryota</taxon>
        <taxon>Fungi</taxon>
        <taxon>Dikarya</taxon>
        <taxon>Basidiomycota</taxon>
        <taxon>Agaricomycotina</taxon>
        <taxon>Agaricomycetes</taxon>
        <taxon>Agaricomycetidae</taxon>
        <taxon>Agaricales</taxon>
        <taxon>Marasmiineae</taxon>
        <taxon>Mycenaceae</taxon>
        <taxon>Mycena</taxon>
    </lineage>
</organism>
<keyword evidence="3" id="KW-1185">Reference proteome</keyword>
<dbReference type="Proteomes" id="UP001219525">
    <property type="component" value="Unassembled WGS sequence"/>
</dbReference>
<accession>A0AAD6YVE0</accession>
<gene>
    <name evidence="2" type="ORF">GGX14DRAFT_384240</name>
</gene>
<evidence type="ECO:0000313" key="2">
    <source>
        <dbReference type="EMBL" id="KAJ7230288.1"/>
    </source>
</evidence>
<dbReference type="EMBL" id="JARJCW010000001">
    <property type="protein sequence ID" value="KAJ7230288.1"/>
    <property type="molecule type" value="Genomic_DNA"/>
</dbReference>
<reference evidence="2" key="1">
    <citation type="submission" date="2023-03" db="EMBL/GenBank/DDBJ databases">
        <title>Massive genome expansion in bonnet fungi (Mycena s.s.) driven by repeated elements and novel gene families across ecological guilds.</title>
        <authorList>
            <consortium name="Lawrence Berkeley National Laboratory"/>
            <person name="Harder C.B."/>
            <person name="Miyauchi S."/>
            <person name="Viragh M."/>
            <person name="Kuo A."/>
            <person name="Thoen E."/>
            <person name="Andreopoulos B."/>
            <person name="Lu D."/>
            <person name="Skrede I."/>
            <person name="Drula E."/>
            <person name="Henrissat B."/>
            <person name="Morin E."/>
            <person name="Kohler A."/>
            <person name="Barry K."/>
            <person name="LaButti K."/>
            <person name="Morin E."/>
            <person name="Salamov A."/>
            <person name="Lipzen A."/>
            <person name="Mereny Z."/>
            <person name="Hegedus B."/>
            <person name="Baldrian P."/>
            <person name="Stursova M."/>
            <person name="Weitz H."/>
            <person name="Taylor A."/>
            <person name="Grigoriev I.V."/>
            <person name="Nagy L.G."/>
            <person name="Martin F."/>
            <person name="Kauserud H."/>
        </authorList>
    </citation>
    <scope>NUCLEOTIDE SEQUENCE</scope>
    <source>
        <strain evidence="2">9144</strain>
    </source>
</reference>
<sequence>MLIRPYTRTVPITVTVPAHMTFSDPTYGYGYGKVYGTVNIRPYPYTMSFIIVLNVRAIGGDFTGGSNGAGTTGMTNNPTTTERCAGRASTDSQSEQRANPLLYAWLYTKQSQGGYAKGSLLMPHHARGRIGATGARGMPQSWRPHGDGAEKMERVQEGYVRGWTEWALAIECRPTECAQPGHGRELPKGLGHSELRSESKRAVSHSQVEPSERLAEWNPNGESRIRGRVAR</sequence>
<dbReference type="AlphaFoldDB" id="A0AAD6YVE0"/>
<comment type="caution">
    <text evidence="2">The sequence shown here is derived from an EMBL/GenBank/DDBJ whole genome shotgun (WGS) entry which is preliminary data.</text>
</comment>
<evidence type="ECO:0000313" key="3">
    <source>
        <dbReference type="Proteomes" id="UP001219525"/>
    </source>
</evidence>